<reference evidence="2 3" key="1">
    <citation type="submission" date="2019-03" db="EMBL/GenBank/DDBJ databases">
        <title>Freshwater and sediment microbial communities from various areas in North America, analyzing microbe dynamics in response to fracking.</title>
        <authorList>
            <person name="Lamendella R."/>
        </authorList>
    </citation>
    <scope>NUCLEOTIDE SEQUENCE [LARGE SCALE GENOMIC DNA]</scope>
    <source>
        <strain evidence="2 3">114D</strain>
    </source>
</reference>
<proteinExistence type="predicted"/>
<keyword evidence="1" id="KW-0472">Membrane</keyword>
<feature type="transmembrane region" description="Helical" evidence="1">
    <location>
        <begin position="13"/>
        <end position="31"/>
    </location>
</feature>
<organism evidence="2 3">
    <name type="scientific">Sunxiuqinia elliptica</name>
    <dbReference type="NCBI Taxonomy" id="655355"/>
    <lineage>
        <taxon>Bacteria</taxon>
        <taxon>Pseudomonadati</taxon>
        <taxon>Bacteroidota</taxon>
        <taxon>Bacteroidia</taxon>
        <taxon>Marinilabiliales</taxon>
        <taxon>Prolixibacteraceae</taxon>
        <taxon>Sunxiuqinia</taxon>
    </lineage>
</organism>
<name>A0A4R6H2F7_9BACT</name>
<protein>
    <submittedName>
        <fullName evidence="2">Superinfection exclusion protein B</fullName>
    </submittedName>
</protein>
<dbReference type="EMBL" id="SNWI01000005">
    <property type="protein sequence ID" value="TDO01456.1"/>
    <property type="molecule type" value="Genomic_DNA"/>
</dbReference>
<dbReference type="AlphaFoldDB" id="A0A4R6H2F7"/>
<keyword evidence="1" id="KW-1133">Transmembrane helix</keyword>
<keyword evidence="1" id="KW-0812">Transmembrane</keyword>
<evidence type="ECO:0000313" key="2">
    <source>
        <dbReference type="EMBL" id="TDO01456.1"/>
    </source>
</evidence>
<dbReference type="Proteomes" id="UP000294848">
    <property type="component" value="Unassembled WGS sequence"/>
</dbReference>
<gene>
    <name evidence="2" type="ORF">DET52_105315</name>
</gene>
<feature type="transmembrane region" description="Helical" evidence="1">
    <location>
        <begin position="51"/>
        <end position="71"/>
    </location>
</feature>
<comment type="caution">
    <text evidence="2">The sequence shown here is derived from an EMBL/GenBank/DDBJ whole genome shotgun (WGS) entry which is preliminary data.</text>
</comment>
<accession>A0A4R6H2F7</accession>
<sequence>MEHLKTLFDFSKLPTKFFILFAVASGFILFAKPEWLAIIEIGSIKEEYGKYIGLTFVITTGLVVINFLIWVQKYISNKIRVFKFKKEYSENIKILDPQEKAVIREFFIRGQTSIEMPIDDPVVNGLISKNILKINKQFGNSFIMNGMNASVSLMKRAEKMLKLSDIDLNENLSEDEIELIKNNRPSWTDKWNMRY</sequence>
<dbReference type="InterPro" id="IPR025982">
    <property type="entry name" value="SieB"/>
</dbReference>
<dbReference type="Pfam" id="PF14163">
    <property type="entry name" value="SieB"/>
    <property type="match status" value="1"/>
</dbReference>
<evidence type="ECO:0000313" key="3">
    <source>
        <dbReference type="Proteomes" id="UP000294848"/>
    </source>
</evidence>
<dbReference type="RefSeq" id="WP_166642927.1">
    <property type="nucleotide sequence ID" value="NZ_SNWI01000005.1"/>
</dbReference>
<evidence type="ECO:0000256" key="1">
    <source>
        <dbReference type="SAM" id="Phobius"/>
    </source>
</evidence>